<keyword evidence="1" id="KW-0378">Hydrolase</keyword>
<reference evidence="1 2" key="1">
    <citation type="submission" date="2015-03" db="EMBL/GenBank/DDBJ databases">
        <authorList>
            <person name="Murphy D."/>
        </authorList>
    </citation>
    <scope>NUCLEOTIDE SEQUENCE [LARGE SCALE GENOMIC DNA]</scope>
    <source>
        <strain evidence="1 2">PAP088</strain>
    </source>
</reference>
<dbReference type="Pfam" id="PF01425">
    <property type="entry name" value="Amidase"/>
    <property type="match status" value="1"/>
</dbReference>
<sequence>MQGHGVFPLAESLDHVGPITRSAADAGAILSVIAGQDPNDPTTSAAPVPDYLANLSARLDNLRVGIDHSYNNTGADRETVQMMQAACAVFESLGARIRLVDVPNPDLLITNGLALCAAEAAAAHEATYPSRRGEYGPLAGLLDVGQSATGIDVIKAQQNRLAFRGSLTALFTDIDVLLTPAQPPANLTIERINRLWGSAQGTALMWRFTEPFNMSGNPTITLPGGFTDDGLPLAFQLVARHLDEATLIRTGNAYQQATDWHLCHPID</sequence>
<evidence type="ECO:0000313" key="1">
    <source>
        <dbReference type="EMBL" id="CPV60598.1"/>
    </source>
</evidence>
<dbReference type="Proteomes" id="UP000045782">
    <property type="component" value="Unassembled WGS sequence"/>
</dbReference>
<dbReference type="InterPro" id="IPR036928">
    <property type="entry name" value="AS_sf"/>
</dbReference>
<keyword evidence="1" id="KW-0436">Ligase</keyword>
<dbReference type="EMBL" id="CSWP01000006">
    <property type="protein sequence ID" value="CPV60598.1"/>
    <property type="molecule type" value="Genomic_DNA"/>
</dbReference>
<dbReference type="PANTHER" id="PTHR11895">
    <property type="entry name" value="TRANSAMIDASE"/>
    <property type="match status" value="1"/>
</dbReference>
<gene>
    <name evidence="1" type="primary">amiD_2</name>
    <name evidence="1" type="ORF">ERS075579_03253</name>
</gene>
<dbReference type="Gene3D" id="3.90.1300.10">
    <property type="entry name" value="Amidase signature (AS) domain"/>
    <property type="match status" value="1"/>
</dbReference>
<protein>
    <submittedName>
        <fullName evidence="1">Amidase, AmiD</fullName>
        <ecNumber evidence="1">3.5.1.4</ecNumber>
        <ecNumber evidence="1">6.3.5.-</ecNumber>
    </submittedName>
</protein>
<organism evidence="1 2">
    <name type="scientific">Mycobacteroides abscessus</name>
    <dbReference type="NCBI Taxonomy" id="36809"/>
    <lineage>
        <taxon>Bacteria</taxon>
        <taxon>Bacillati</taxon>
        <taxon>Actinomycetota</taxon>
        <taxon>Actinomycetes</taxon>
        <taxon>Mycobacteriales</taxon>
        <taxon>Mycobacteriaceae</taxon>
        <taxon>Mycobacteroides</taxon>
    </lineage>
</organism>
<dbReference type="InterPro" id="IPR023631">
    <property type="entry name" value="Amidase_dom"/>
</dbReference>
<accession>A0A0U0ZPE6</accession>
<dbReference type="GO" id="GO:0004040">
    <property type="term" value="F:amidase activity"/>
    <property type="evidence" value="ECO:0007669"/>
    <property type="project" value="UniProtKB-EC"/>
</dbReference>
<dbReference type="EC" id="6.3.5.-" evidence="1"/>
<dbReference type="EC" id="3.5.1.4" evidence="1"/>
<dbReference type="InterPro" id="IPR000120">
    <property type="entry name" value="Amidase"/>
</dbReference>
<name>A0A0U0ZPE6_9MYCO</name>
<dbReference type="PANTHER" id="PTHR11895:SF176">
    <property type="entry name" value="AMIDASE AMID-RELATED"/>
    <property type="match status" value="1"/>
</dbReference>
<dbReference type="SUPFAM" id="SSF75304">
    <property type="entry name" value="Amidase signature (AS) enzymes"/>
    <property type="match status" value="1"/>
</dbReference>
<evidence type="ECO:0000313" key="2">
    <source>
        <dbReference type="Proteomes" id="UP000045782"/>
    </source>
</evidence>
<dbReference type="GO" id="GO:0016874">
    <property type="term" value="F:ligase activity"/>
    <property type="evidence" value="ECO:0007669"/>
    <property type="project" value="UniProtKB-KW"/>
</dbReference>
<proteinExistence type="predicted"/>
<dbReference type="AlphaFoldDB" id="A0A0U0ZPE6"/>